<dbReference type="Gene3D" id="2.30.30.60">
    <property type="match status" value="1"/>
</dbReference>
<evidence type="ECO:0000313" key="12">
    <source>
        <dbReference type="Proteomes" id="UP000578697"/>
    </source>
</evidence>
<dbReference type="PANTHER" id="PTHR30221:SF20">
    <property type="entry name" value="SMALL-CONDUCTANCE MECHANOSENSITIVE CHANNEL"/>
    <property type="match status" value="1"/>
</dbReference>
<dbReference type="Pfam" id="PF00924">
    <property type="entry name" value="MS_channel_2nd"/>
    <property type="match status" value="1"/>
</dbReference>
<dbReference type="InterPro" id="IPR006686">
    <property type="entry name" value="MscS_channel_CS"/>
</dbReference>
<dbReference type="Proteomes" id="UP000578697">
    <property type="component" value="Unassembled WGS sequence"/>
</dbReference>
<dbReference type="SUPFAM" id="SSF82861">
    <property type="entry name" value="Mechanosensitive channel protein MscS (YggB), transmembrane region"/>
    <property type="match status" value="1"/>
</dbReference>
<comment type="subcellular location">
    <subcellularLocation>
        <location evidence="1">Cell membrane</location>
        <topology evidence="1">Multi-pass membrane protein</topology>
    </subcellularLocation>
</comment>
<evidence type="ECO:0000256" key="4">
    <source>
        <dbReference type="ARBA" id="ARBA00022692"/>
    </source>
</evidence>
<protein>
    <submittedName>
        <fullName evidence="11">Small-conductance mechanosensitive channel</fullName>
    </submittedName>
</protein>
<evidence type="ECO:0000256" key="3">
    <source>
        <dbReference type="ARBA" id="ARBA00022475"/>
    </source>
</evidence>
<dbReference type="AlphaFoldDB" id="A0A840SGP1"/>
<feature type="transmembrane region" description="Helical" evidence="7">
    <location>
        <begin position="38"/>
        <end position="57"/>
    </location>
</feature>
<dbReference type="InterPro" id="IPR049278">
    <property type="entry name" value="MS_channel_C"/>
</dbReference>
<comment type="caution">
    <text evidence="11">The sequence shown here is derived from an EMBL/GenBank/DDBJ whole genome shotgun (WGS) entry which is preliminary data.</text>
</comment>
<dbReference type="InterPro" id="IPR006685">
    <property type="entry name" value="MscS_channel_2nd"/>
</dbReference>
<name>A0A840SGP1_9SPIR</name>
<proteinExistence type="inferred from homology"/>
<reference evidence="11 12" key="1">
    <citation type="submission" date="2020-08" db="EMBL/GenBank/DDBJ databases">
        <title>Genomic Encyclopedia of Type Strains, Phase IV (KMG-IV): sequencing the most valuable type-strain genomes for metagenomic binning, comparative biology and taxonomic classification.</title>
        <authorList>
            <person name="Goeker M."/>
        </authorList>
    </citation>
    <scope>NUCLEOTIDE SEQUENCE [LARGE SCALE GENOMIC DNA]</scope>
    <source>
        <strain evidence="11 12">DSM 103679</strain>
    </source>
</reference>
<evidence type="ECO:0000256" key="7">
    <source>
        <dbReference type="SAM" id="Phobius"/>
    </source>
</evidence>
<evidence type="ECO:0000256" key="5">
    <source>
        <dbReference type="ARBA" id="ARBA00022989"/>
    </source>
</evidence>
<dbReference type="GO" id="GO:0005886">
    <property type="term" value="C:plasma membrane"/>
    <property type="evidence" value="ECO:0007669"/>
    <property type="project" value="UniProtKB-SubCell"/>
</dbReference>
<keyword evidence="5 7" id="KW-1133">Transmembrane helix</keyword>
<organism evidence="11 12">
    <name type="scientific">Treponema rectale</name>
    <dbReference type="NCBI Taxonomy" id="744512"/>
    <lineage>
        <taxon>Bacteria</taxon>
        <taxon>Pseudomonadati</taxon>
        <taxon>Spirochaetota</taxon>
        <taxon>Spirochaetia</taxon>
        <taxon>Spirochaetales</taxon>
        <taxon>Treponemataceae</taxon>
        <taxon>Treponema</taxon>
    </lineage>
</organism>
<dbReference type="Gene3D" id="3.30.70.100">
    <property type="match status" value="1"/>
</dbReference>
<evidence type="ECO:0000256" key="1">
    <source>
        <dbReference type="ARBA" id="ARBA00004651"/>
    </source>
</evidence>
<gene>
    <name evidence="11" type="ORF">HNP77_000970</name>
</gene>
<dbReference type="InterPro" id="IPR045275">
    <property type="entry name" value="MscS_archaea/bacteria_type"/>
</dbReference>
<keyword evidence="12" id="KW-1185">Reference proteome</keyword>
<evidence type="ECO:0000259" key="10">
    <source>
        <dbReference type="Pfam" id="PF21088"/>
    </source>
</evidence>
<keyword evidence="3" id="KW-1003">Cell membrane</keyword>
<dbReference type="InterPro" id="IPR023408">
    <property type="entry name" value="MscS_beta-dom_sf"/>
</dbReference>
<dbReference type="SUPFAM" id="SSF82689">
    <property type="entry name" value="Mechanosensitive channel protein MscS (YggB), C-terminal domain"/>
    <property type="match status" value="1"/>
</dbReference>
<evidence type="ECO:0000313" key="11">
    <source>
        <dbReference type="EMBL" id="MBB5218601.1"/>
    </source>
</evidence>
<keyword evidence="6 7" id="KW-0472">Membrane</keyword>
<feature type="transmembrane region" description="Helical" evidence="7">
    <location>
        <begin position="77"/>
        <end position="98"/>
    </location>
</feature>
<dbReference type="PANTHER" id="PTHR30221">
    <property type="entry name" value="SMALL-CONDUCTANCE MECHANOSENSITIVE CHANNEL"/>
    <property type="match status" value="1"/>
</dbReference>
<dbReference type="RefSeq" id="WP_184652049.1">
    <property type="nucleotide sequence ID" value="NZ_JACHFR010000002.1"/>
</dbReference>
<feature type="domain" description="Mechanosensitive ion channel transmembrane helices 2/3" evidence="10">
    <location>
        <begin position="80"/>
        <end position="121"/>
    </location>
</feature>
<feature type="transmembrane region" description="Helical" evidence="7">
    <location>
        <begin position="104"/>
        <end position="134"/>
    </location>
</feature>
<dbReference type="Gene3D" id="1.10.287.1260">
    <property type="match status" value="1"/>
</dbReference>
<evidence type="ECO:0000256" key="6">
    <source>
        <dbReference type="ARBA" id="ARBA00023136"/>
    </source>
</evidence>
<keyword evidence="4 7" id="KW-0812">Transmembrane</keyword>
<dbReference type="Pfam" id="PF21088">
    <property type="entry name" value="MS_channel_1st"/>
    <property type="match status" value="1"/>
</dbReference>
<dbReference type="PROSITE" id="PS01246">
    <property type="entry name" value="UPF0003"/>
    <property type="match status" value="1"/>
</dbReference>
<dbReference type="Pfam" id="PF21082">
    <property type="entry name" value="MS_channel_3rd"/>
    <property type="match status" value="1"/>
</dbReference>
<dbReference type="GO" id="GO:0008381">
    <property type="term" value="F:mechanosensitive monoatomic ion channel activity"/>
    <property type="evidence" value="ECO:0007669"/>
    <property type="project" value="InterPro"/>
</dbReference>
<dbReference type="SUPFAM" id="SSF50182">
    <property type="entry name" value="Sm-like ribonucleoproteins"/>
    <property type="match status" value="1"/>
</dbReference>
<feature type="domain" description="Mechanosensitive ion channel MscS" evidence="8">
    <location>
        <begin position="123"/>
        <end position="188"/>
    </location>
</feature>
<sequence>MENESTENVSETVSESVREAKKVLHLDDLKEFITWQNLAKLTTTIIAILIFYIVYRIIKNVVLKKAKDKMQPHNAMLLNKVVSYVFYILISMYILGLFGINLSAIWGAAGVAGLAIGFAAQTSASNLISGLFVLSEKTIKMGDYISIGDESGIVDSIGLLSIKIHTLDNQLVRIPNSTVINSNLKNYNSYTKRRLVFDIPISYEADLDKALNAIKKVPAACPAVLPVPEPNIFYDGFGDAISLKLAVWFENGQLAEVKNQVYTNIVKICRADNVEIPYTRYDVKIINNK</sequence>
<dbReference type="InterPro" id="IPR049142">
    <property type="entry name" value="MS_channel_1st"/>
</dbReference>
<feature type="domain" description="Mechanosensitive ion channel MscS C-terminal" evidence="9">
    <location>
        <begin position="196"/>
        <end position="276"/>
    </location>
</feature>
<evidence type="ECO:0000259" key="9">
    <source>
        <dbReference type="Pfam" id="PF21082"/>
    </source>
</evidence>
<dbReference type="InterPro" id="IPR011014">
    <property type="entry name" value="MscS_channel_TM-2"/>
</dbReference>
<dbReference type="EMBL" id="JACHFR010000002">
    <property type="protein sequence ID" value="MBB5218601.1"/>
    <property type="molecule type" value="Genomic_DNA"/>
</dbReference>
<accession>A0A840SGP1</accession>
<comment type="similarity">
    <text evidence="2">Belongs to the MscS (TC 1.A.23) family.</text>
</comment>
<evidence type="ECO:0000259" key="8">
    <source>
        <dbReference type="Pfam" id="PF00924"/>
    </source>
</evidence>
<dbReference type="InterPro" id="IPR011066">
    <property type="entry name" value="MscS_channel_C_sf"/>
</dbReference>
<evidence type="ECO:0000256" key="2">
    <source>
        <dbReference type="ARBA" id="ARBA00008017"/>
    </source>
</evidence>
<dbReference type="InterPro" id="IPR010920">
    <property type="entry name" value="LSM_dom_sf"/>
</dbReference>